<evidence type="ECO:0000313" key="3">
    <source>
        <dbReference type="EMBL" id="BDS15581.1"/>
    </source>
</evidence>
<keyword evidence="3" id="KW-0614">Plasmid</keyword>
<proteinExistence type="predicted"/>
<keyword evidence="4" id="KW-1185">Reference proteome</keyword>
<geneLocation type="plasmid" evidence="3 4">
    <name>pAUEa</name>
</geneLocation>
<feature type="chain" id="PRO_5036803375" evidence="1">
    <location>
        <begin position="22"/>
        <end position="2529"/>
    </location>
</feature>
<dbReference type="Gene3D" id="2.60.40.740">
    <property type="match status" value="7"/>
</dbReference>
<sequence>MNNWRFFLISLLLCTYTVLNAQTTYLDIETTPPDSIIVCGDSAFFSVEVTNTHSQALTNLIFNPKMIPGILYIPGSVTGMQEHNISTPHEPLFSLGEIDAGETFTLTFYVKAECSIINQIINLGGSSSSGGLATNQTRIDYLENGIAGYSLELNGSNSYNILYADIFISTITNQVMQTIPGATYTRNISIQNGGLGKIESLTLLIDFESGVAVSGTNIGNFSLSGQLATVTLGPAEFAMFGNGDGYFELDEVITLVDTVTMLSCIGGETEYTAFWGCNPTDTCQQDQAYANSILIGGQPVIASDIVTNQPTFFGCADTGIVAVEYTNIGTESSAGGANYYNITMRYQSNQEMVNYVGAMLNGVDLFAAGIPTQTTAFNQSGNIRERTEILFDNFFTTDPDGAGGLEDLDNDGYYDDMAAGDTLLITYSYLLESPSSFSDCPVDFYFQFFRESICGYNNCGDKIWGLHFRNAHIQGEPTGAPLTTGPSDIFAGDTITVTFQNSFEFDESGRFKSKFPSSFISVLKCDNSEVKTYLELDAGFSIVPGSVLVNGQPTTFSVNGNTVTINGGQLIGREANNHFSLDLTYDCSVPVTLGGHLEWRSVLSCDCGDEINLGCQSQFIARHCPGVPCFGTRAFEVTRTTLGWTDATQTTRVSPSTPGLALNRAYQCDTIRACAPGYVAFGTGLSLNNAHVKLWYEAPGSDQSFNYGRGEWSIYDASTGTTHTVPTTAPFITSNGAPAATYQMIFDATNAITSTVGTLEEGDSLNIKLYMAINKTNDFPLGAYQFPTFRAQHGHVDANGDTLVCSSFGAILTVLKTKTFIQDPNGSTHLGHFDPCSEHKFRFGSQIIGGLGILDDFPNEFRPVNVWDDTLCYTLPVGMAYVPNSIKFNNSLTSSVIPAFDPITRKLTLIGSDLFPGGWPILDRVDDRIRTIEFSVSRDCDVVKGDHIIPSKYGYTDFASAPTPSCYEYTTADTDWEIIVNKPNIKMDAALPIIEGFESDLEWNIRVCNNGNIHSANNWIYINDLSGNLTIVDIVDLSNGGISLPFIQTGFKVYVNIGSLLETSCVDLLISAMNSDCVPNQVNSLEVISGWSCSPDLMYNPNSCHTDTIPLQYISRTANLQTQVTSPSNNLIDICTPFDFSVLLVSSLEANMDQIVHFIDLPAGLTILPGATYEYPLGSTPQPLPTAVDQFGANTPGWRLTQIIPGLANGFVGTRDTLRNKLRLNYSLVASCDYDPYNLIDINSHGTTNCGELVDLIARKNVYINGFPPLDTTKVALSVVDNSSNCVNQVKAIVDVTNQSTGNLNPLNRLEVILPAGMDYIMGSHIPDPTIQTQAGGIDILSFAYPNPLASGATASFNFDLAVDRTIDCGPYEVVARSIFRDSTFCASSGDSCLIGITTDADTATVAVQTLIDAAFTPSVIEPCLGDSFTLTSTTICGTHFWDFGDGNTSTAINPTHIYNGTVGGIYTITHIVSSPCGTDTSLLDINVISECCQLNINTATTAINCYGSCDGTATVIVSNGAAPYNYLWSNGATDASITGLCAGTHEVTVTDLNGCTITASVTLANPTILQANVTTTDASCYTTCDGSIATLVNGGTAPYTFLWSNGATDANLNGLCQGNYIVTITDANGCTLIDSATINSPAPLDATLNSTNATCHAACDGSIATLVNGGTAPYTFLWSNGATDANLNGLCQGNYIVTITDANGCTNTLTATVTEPTPLDATLNSTNATCHAACDGSIATLVNGGTAPYTFLWSNGATDANLNGLCQGNYIVTITDANGCTLIDSATINSPAPLDATLNSTNATCHAACDGSIATLVNGGTAPYTFLWSNGATDANLNGLCQGNYIVTITDANGCTLIDSATINSPAPLDATLNSTNATCHAACDGSIATLVNGGTAPYTFLWSNGATDANLNGLCQGNYIVTITDANGCTNTLTATVTEPAPLDATLNSTNATCHAACDGSIATLVNGGTAPYTFLWSNGATDANLNGLCQGNYIVTITDANGCTNTLTATITEPTPLSITITTTDPSCNSLDTTTVCTATAWNNSRHAVWLPNLPNTPDSKFIFENNSGRLHQYPNGTARITGTIVNRSDVNKRWVVDVYFTNGMNWANWSALGRSYKDESGLVGQHYLDWTYYIMDVNQANTLTGLGDYSGTVLNLTHKPSNYTFGLQVGIAANSKDTDYGFSCWFDYTSNGSLVGHGDFNGDLNCIDTTFCDGTAVATVSGGTAPYSYNWSNGSSSDSLQGLCPDTLTLTITDANGCSVDTTVVINATVCCSAAAIATNTTCAETCDGTVSVTNTGGSAPYSYLWSNGATSAMLNNLCAGSYSVTVTDANGCISTATAIVTSPAPILVSIDTSTDETCAGNDGTVNLNVSGGTSPYSVDLANFTTSTTYSNASGAFTGLNAGQYIVNVEDANGCRANCATAFTLGGCTTPVSPIQPQSKAANSNLIVSPNSTSSLVQIKYQTTKKEVSLSILDVKGKTLLTKENLDGTGSLEISTKNWSNNTYLVLLKGENNQVIQIEQFMIAK</sequence>
<dbReference type="RefSeq" id="WP_264793653.1">
    <property type="nucleotide sequence ID" value="NZ_AP026868.1"/>
</dbReference>
<dbReference type="InterPro" id="IPR000601">
    <property type="entry name" value="PKD_dom"/>
</dbReference>
<dbReference type="SUPFAM" id="SSF49299">
    <property type="entry name" value="PKD domain"/>
    <property type="match status" value="1"/>
</dbReference>
<dbReference type="Pfam" id="PF13573">
    <property type="entry name" value="SprB"/>
    <property type="match status" value="10"/>
</dbReference>
<feature type="domain" description="PKD" evidence="2">
    <location>
        <begin position="1437"/>
        <end position="1482"/>
    </location>
</feature>
<evidence type="ECO:0000313" key="4">
    <source>
        <dbReference type="Proteomes" id="UP001060919"/>
    </source>
</evidence>
<dbReference type="Pfam" id="PF18911">
    <property type="entry name" value="PKD_4"/>
    <property type="match status" value="1"/>
</dbReference>
<dbReference type="InterPro" id="IPR013783">
    <property type="entry name" value="Ig-like_fold"/>
</dbReference>
<dbReference type="KEGG" id="aup:AsAng_0063650"/>
<evidence type="ECO:0000259" key="2">
    <source>
        <dbReference type="Pfam" id="PF18911"/>
    </source>
</evidence>
<dbReference type="InterPro" id="IPR025667">
    <property type="entry name" value="SprB_repeat"/>
</dbReference>
<evidence type="ECO:0000256" key="1">
    <source>
        <dbReference type="SAM" id="SignalP"/>
    </source>
</evidence>
<dbReference type="EMBL" id="AP026868">
    <property type="protein sequence ID" value="BDS15581.1"/>
    <property type="molecule type" value="Genomic_DNA"/>
</dbReference>
<name>A0A916DY10_9BACT</name>
<dbReference type="Proteomes" id="UP001060919">
    <property type="component" value="Plasmid pAUEa"/>
</dbReference>
<accession>A0A916DY10</accession>
<organism evidence="3 4">
    <name type="scientific">Aureispira anguillae</name>
    <dbReference type="NCBI Taxonomy" id="2864201"/>
    <lineage>
        <taxon>Bacteria</taxon>
        <taxon>Pseudomonadati</taxon>
        <taxon>Bacteroidota</taxon>
        <taxon>Saprospiria</taxon>
        <taxon>Saprospirales</taxon>
        <taxon>Saprospiraceae</taxon>
        <taxon>Aureispira</taxon>
    </lineage>
</organism>
<dbReference type="Gene3D" id="2.60.40.10">
    <property type="entry name" value="Immunoglobulins"/>
    <property type="match status" value="1"/>
</dbReference>
<protein>
    <submittedName>
        <fullName evidence="3">PKD domain-containing protein</fullName>
    </submittedName>
</protein>
<dbReference type="InterPro" id="IPR035986">
    <property type="entry name" value="PKD_dom_sf"/>
</dbReference>
<reference evidence="3" key="1">
    <citation type="submission" date="2022-09" db="EMBL/GenBank/DDBJ databases">
        <title>Aureispira anguillicida sp. nov., isolated from Leptocephalus of Japanese eel Anguilla japonica.</title>
        <authorList>
            <person name="Yuasa K."/>
            <person name="Mekata T."/>
            <person name="Ikunari K."/>
        </authorList>
    </citation>
    <scope>NUCLEOTIDE SEQUENCE</scope>
    <source>
        <strain evidence="3">EL160426</strain>
        <plasmid evidence="3">pAUEa</plasmid>
    </source>
</reference>
<keyword evidence="1" id="KW-0732">Signal</keyword>
<gene>
    <name evidence="3" type="ORF">AsAng_0063650</name>
</gene>
<feature type="signal peptide" evidence="1">
    <location>
        <begin position="1"/>
        <end position="21"/>
    </location>
</feature>